<name>A0A317JTW5_9BACT</name>
<evidence type="ECO:0000313" key="2">
    <source>
        <dbReference type="Proteomes" id="UP000246104"/>
    </source>
</evidence>
<dbReference type="Proteomes" id="UP000246104">
    <property type="component" value="Unassembled WGS sequence"/>
</dbReference>
<protein>
    <submittedName>
        <fullName evidence="1">Uncharacterized protein</fullName>
    </submittedName>
</protein>
<evidence type="ECO:0000313" key="1">
    <source>
        <dbReference type="EMBL" id="PWU23421.1"/>
    </source>
</evidence>
<reference evidence="1 2" key="1">
    <citation type="submission" date="2018-02" db="EMBL/GenBank/DDBJ databases">
        <title>Genomic Reconstructions from Amazon Rainforest and Pasture Soil Reveal Novel Insights into the Physiology of Candidate Phyla in Tropical Sites.</title>
        <authorList>
            <person name="Kroeger M.E."/>
            <person name="Delmont T."/>
            <person name="Eren A.M."/>
            <person name="Guo J."/>
            <person name="Meyer K.M."/>
            <person name="Khan K."/>
            <person name="Rodrigues J.L.M."/>
            <person name="Bohannan B.J.M."/>
            <person name="Tringe S."/>
            <person name="Borges C.D."/>
            <person name="Tiedje J."/>
            <person name="Tsai S.M."/>
            <person name="Nusslein K."/>
        </authorList>
    </citation>
    <scope>NUCLEOTIDE SEQUENCE [LARGE SCALE GENOMIC DNA]</scope>
    <source>
        <strain evidence="1">Amazon FNV 2010 28 9</strain>
    </source>
</reference>
<sequence>METQTTDNLLKQQQAQRDNITKIRQAATAQAGIKIDILAAILQLEQVIDDQGKELEKILQTETSLLLSNIFSVVLLGLHEEDLTQDLDTVGQKANNEFDRVLESFSTNVEKINECLEILADLVGIQL</sequence>
<accession>A0A317JTW5</accession>
<proteinExistence type="predicted"/>
<dbReference type="AlphaFoldDB" id="A0A317JTW5"/>
<dbReference type="EMBL" id="PSRQ01000034">
    <property type="protein sequence ID" value="PWU23421.1"/>
    <property type="molecule type" value="Genomic_DNA"/>
</dbReference>
<gene>
    <name evidence="1" type="ORF">C5B42_03080</name>
</gene>
<comment type="caution">
    <text evidence="1">The sequence shown here is derived from an EMBL/GenBank/DDBJ whole genome shotgun (WGS) entry which is preliminary data.</text>
</comment>
<organism evidence="1 2">
    <name type="scientific">Candidatus Cerribacteria bacterium 'Amazon FNV 2010 28 9'</name>
    <dbReference type="NCBI Taxonomy" id="2081795"/>
    <lineage>
        <taxon>Bacteria</taxon>
        <taxon>Candidatus Cerribacteria</taxon>
    </lineage>
</organism>